<dbReference type="EMBL" id="CABVPU010000005">
    <property type="protein sequence ID" value="VWB41753.1"/>
    <property type="molecule type" value="Genomic_DNA"/>
</dbReference>
<accession>A0A6P2JGN9</accession>
<protein>
    <submittedName>
        <fullName evidence="1">Uncharacterized protein</fullName>
    </submittedName>
</protein>
<evidence type="ECO:0000313" key="2">
    <source>
        <dbReference type="Proteomes" id="UP000494174"/>
    </source>
</evidence>
<evidence type="ECO:0000313" key="1">
    <source>
        <dbReference type="EMBL" id="VWB41753.1"/>
    </source>
</evidence>
<proteinExistence type="predicted"/>
<dbReference type="AlphaFoldDB" id="A0A6P2JGN9"/>
<sequence length="157" mass="17942">MKIMNNSKPFDFASFLSVNQHGSFSGLDYVHVVYKDRGLVYDFLFHFGKLFLPDFKVVDGAIFVSELFRDEEYKRLLSDGKASHEIQFWINLLEITGMFDDIDTDQAAELAKLIVDGWNAKLQREFGDVSVPARVLCDDELGEVFVTIGYQDKRAGK</sequence>
<gene>
    <name evidence="1" type="ORF">BLA15945_01905</name>
</gene>
<dbReference type="Proteomes" id="UP000494174">
    <property type="component" value="Unassembled WGS sequence"/>
</dbReference>
<name>A0A6P2JGN9_BURL3</name>
<organism evidence="1 2">
    <name type="scientific">Burkholderia lata (strain ATCC 17760 / DSM 23089 / LMG 22485 / NCIMB 9086 / R18194 / 383)</name>
    <dbReference type="NCBI Taxonomy" id="482957"/>
    <lineage>
        <taxon>Bacteria</taxon>
        <taxon>Pseudomonadati</taxon>
        <taxon>Pseudomonadota</taxon>
        <taxon>Betaproteobacteria</taxon>
        <taxon>Burkholderiales</taxon>
        <taxon>Burkholderiaceae</taxon>
        <taxon>Burkholderia</taxon>
        <taxon>Burkholderia cepacia complex</taxon>
    </lineage>
</organism>
<reference evidence="1 2" key="1">
    <citation type="submission" date="2019-09" db="EMBL/GenBank/DDBJ databases">
        <authorList>
            <person name="Depoorter E."/>
        </authorList>
    </citation>
    <scope>NUCLEOTIDE SEQUENCE [LARGE SCALE GENOMIC DNA]</scope>
    <source>
        <strain evidence="1">R-15945</strain>
    </source>
</reference>